<feature type="domain" description="HTH cro/C1-type" evidence="1">
    <location>
        <begin position="16"/>
        <end position="68"/>
    </location>
</feature>
<name>A0ABS7TTM8_9BACT</name>
<dbReference type="InterPro" id="IPR001387">
    <property type="entry name" value="Cro/C1-type_HTH"/>
</dbReference>
<keyword evidence="3" id="KW-1185">Reference proteome</keyword>
<dbReference type="CDD" id="cd00093">
    <property type="entry name" value="HTH_XRE"/>
    <property type="match status" value="1"/>
</dbReference>
<dbReference type="Proteomes" id="UP001139031">
    <property type="component" value="Unassembled WGS sequence"/>
</dbReference>
<dbReference type="Gene3D" id="1.10.260.40">
    <property type="entry name" value="lambda repressor-like DNA-binding domains"/>
    <property type="match status" value="1"/>
</dbReference>
<reference evidence="2" key="1">
    <citation type="submission" date="2021-08" db="EMBL/GenBank/DDBJ databases">
        <authorList>
            <person name="Stevens D.C."/>
        </authorList>
    </citation>
    <scope>NUCLEOTIDE SEQUENCE</scope>
    <source>
        <strain evidence="2">DSM 53165</strain>
    </source>
</reference>
<dbReference type="InterPro" id="IPR010982">
    <property type="entry name" value="Lambda_DNA-bd_dom_sf"/>
</dbReference>
<proteinExistence type="predicted"/>
<dbReference type="RefSeq" id="WP_224193260.1">
    <property type="nucleotide sequence ID" value="NZ_JAIRAU010000027.1"/>
</dbReference>
<evidence type="ECO:0000259" key="1">
    <source>
        <dbReference type="PROSITE" id="PS50943"/>
    </source>
</evidence>
<dbReference type="PROSITE" id="PS50943">
    <property type="entry name" value="HTH_CROC1"/>
    <property type="match status" value="1"/>
</dbReference>
<organism evidence="2 3">
    <name type="scientific">Nannocystis pusilla</name>
    <dbReference type="NCBI Taxonomy" id="889268"/>
    <lineage>
        <taxon>Bacteria</taxon>
        <taxon>Pseudomonadati</taxon>
        <taxon>Myxococcota</taxon>
        <taxon>Polyangia</taxon>
        <taxon>Nannocystales</taxon>
        <taxon>Nannocystaceae</taxon>
        <taxon>Nannocystis</taxon>
    </lineage>
</organism>
<dbReference type="SUPFAM" id="SSF47413">
    <property type="entry name" value="lambda repressor-like DNA-binding domains"/>
    <property type="match status" value="1"/>
</dbReference>
<dbReference type="Pfam" id="PF01381">
    <property type="entry name" value="HTH_3"/>
    <property type="match status" value="1"/>
</dbReference>
<accession>A0ABS7TTM8</accession>
<evidence type="ECO:0000313" key="2">
    <source>
        <dbReference type="EMBL" id="MBZ5711497.1"/>
    </source>
</evidence>
<dbReference type="SMART" id="SM00530">
    <property type="entry name" value="HTH_XRE"/>
    <property type="match status" value="1"/>
</dbReference>
<sequence>MLFTTEEVAQGLAARMKQLRLARDWKRDTLAERAGISASTVKRFEATGQIALDNLLKLALALGCLEQFESVFAPPPARTLAELEQRGQGPVRQRGRR</sequence>
<dbReference type="EMBL" id="JAIRAU010000027">
    <property type="protein sequence ID" value="MBZ5711497.1"/>
    <property type="molecule type" value="Genomic_DNA"/>
</dbReference>
<gene>
    <name evidence="2" type="ORF">K7C98_19835</name>
</gene>
<comment type="caution">
    <text evidence="2">The sequence shown here is derived from an EMBL/GenBank/DDBJ whole genome shotgun (WGS) entry which is preliminary data.</text>
</comment>
<protein>
    <submittedName>
        <fullName evidence="2">Helix-turn-helix transcriptional regulator</fullName>
    </submittedName>
</protein>
<evidence type="ECO:0000313" key="3">
    <source>
        <dbReference type="Proteomes" id="UP001139031"/>
    </source>
</evidence>